<evidence type="ECO:0000313" key="2">
    <source>
        <dbReference type="EMBL" id="ARE60499.1"/>
    </source>
</evidence>
<sequence>MRKISVIILLIVACACSDSHKKLSEEIEIIPVDVHETIRDASSFLEKIELVPLETNDSSLFYRTNKVIYVKKENLLSCILALV</sequence>
<evidence type="ECO:0000313" key="3">
    <source>
        <dbReference type="Proteomes" id="UP000092631"/>
    </source>
</evidence>
<dbReference type="EMBL" id="CP015401">
    <property type="protein sequence ID" value="ARE60499.1"/>
    <property type="molecule type" value="Genomic_DNA"/>
</dbReference>
<dbReference type="Proteomes" id="UP000092631">
    <property type="component" value="Chromosome"/>
</dbReference>
<dbReference type="EMBL" id="CP015401">
    <property type="protein sequence ID" value="ARE60493.1"/>
    <property type="molecule type" value="Genomic_DNA"/>
</dbReference>
<organism evidence="2 3">
    <name type="scientific">Bacteroides caecimuris</name>
    <dbReference type="NCBI Taxonomy" id="1796613"/>
    <lineage>
        <taxon>Bacteria</taxon>
        <taxon>Pseudomonadati</taxon>
        <taxon>Bacteroidota</taxon>
        <taxon>Bacteroidia</taxon>
        <taxon>Bacteroidales</taxon>
        <taxon>Bacteroidaceae</taxon>
        <taxon>Bacteroides</taxon>
    </lineage>
</organism>
<protein>
    <submittedName>
        <fullName evidence="2">Uncharacterized protein</fullName>
    </submittedName>
</protein>
<dbReference type="AlphaFoldDB" id="A0A1V0QD81"/>
<dbReference type="STRING" id="1796613.A4V03_20480"/>
<accession>A0A1V0QD81</accession>
<name>A0A1V0QD81_9BACE</name>
<reference evidence="3" key="1">
    <citation type="submission" date="2016-04" db="EMBL/GenBank/DDBJ databases">
        <title>Complete Genome Sequences of Twelve Strains of a Stable Defined Moderately Diverse Mouse Microbiota 2 (sDMDMm2).</title>
        <authorList>
            <person name="Uchimura Y."/>
            <person name="Wyss M."/>
            <person name="Brugiroux S."/>
            <person name="Limenitakis J.P."/>
            <person name="Stecher B."/>
            <person name="McCoy K.D."/>
            <person name="Macpherson A.J."/>
        </authorList>
    </citation>
    <scope>NUCLEOTIDE SEQUENCE [LARGE SCALE GENOMIC DNA]</scope>
    <source>
        <strain evidence="1 3">I48</strain>
    </source>
</reference>
<dbReference type="KEGG" id="bcae:A4V03_20480"/>
<evidence type="ECO:0000313" key="1">
    <source>
        <dbReference type="EMBL" id="ARE60493.1"/>
    </source>
</evidence>
<reference evidence="2" key="2">
    <citation type="submission" date="2017-04" db="EMBL/GenBank/DDBJ databases">
        <title>Complete Genome Sequences of Twelve Strains of a Stable Defined Moderately Diverse Mouse Microbiota 2 (sDMDMm2).</title>
        <authorList>
            <person name="Uchimura Y."/>
            <person name="Wyss M."/>
            <person name="Brugiroux S."/>
            <person name="Limenitakis J.P."/>
            <person name="Stecher B."/>
            <person name="McCoy K.D."/>
            <person name="Macpherson A.J."/>
        </authorList>
    </citation>
    <scope>NUCLEOTIDE SEQUENCE</scope>
    <source>
        <strain evidence="2 3">I48</strain>
    </source>
</reference>
<keyword evidence="3" id="KW-1185">Reference proteome</keyword>
<proteinExistence type="predicted"/>
<dbReference type="KEGG" id="bcae:A4V03_20525"/>
<gene>
    <name evidence="1" type="ORF">A4V03_20480</name>
    <name evidence="2" type="ORF">A4V03_20525</name>
</gene>
<dbReference type="PROSITE" id="PS51257">
    <property type="entry name" value="PROKAR_LIPOPROTEIN"/>
    <property type="match status" value="1"/>
</dbReference>